<evidence type="ECO:0000256" key="4">
    <source>
        <dbReference type="ARBA" id="ARBA00023163"/>
    </source>
</evidence>
<dbReference type="Pfam" id="PF04082">
    <property type="entry name" value="Fungal_trans"/>
    <property type="match status" value="1"/>
</dbReference>
<dbReference type="PANTHER" id="PTHR47171:SF6">
    <property type="entry name" value="SPECIFIC TRANSCRIPTION FACTOR, PUTATIVE (AFU_ORTHOLOGUE AFUA_2G06130)-RELATED"/>
    <property type="match status" value="1"/>
</dbReference>
<feature type="region of interest" description="Disordered" evidence="6">
    <location>
        <begin position="565"/>
        <end position="585"/>
    </location>
</feature>
<reference evidence="8" key="1">
    <citation type="journal article" date="2014" name="Genome Announc.">
        <title>Complete sequencing and chromosome-scale genome assembly of the industrial progenitor strain P2niaD18 from the penicillin producer Penicillium chrysogenum.</title>
        <authorList>
            <person name="Specht T."/>
            <person name="Dahlmann T.A."/>
            <person name="Zadra I."/>
            <person name="Kurnsteiner H."/>
            <person name="Kuck U."/>
        </authorList>
    </citation>
    <scope>NUCLEOTIDE SEQUENCE [LARGE SCALE GENOMIC DNA]</scope>
    <source>
        <strain evidence="8">P2niaD18</strain>
    </source>
</reference>
<evidence type="ECO:0000256" key="3">
    <source>
        <dbReference type="ARBA" id="ARBA00023125"/>
    </source>
</evidence>
<dbReference type="SMART" id="SM00906">
    <property type="entry name" value="Fungal_trans"/>
    <property type="match status" value="1"/>
</dbReference>
<dbReference type="EMBL" id="CM002800">
    <property type="protein sequence ID" value="KZN84605.1"/>
    <property type="molecule type" value="Genomic_DNA"/>
</dbReference>
<gene>
    <name evidence="8" type="ORF">EN45_087460</name>
</gene>
<feature type="compositionally biased region" description="Basic and acidic residues" evidence="6">
    <location>
        <begin position="41"/>
        <end position="59"/>
    </location>
</feature>
<keyword evidence="2" id="KW-0805">Transcription regulation</keyword>
<accession>A0A167QCR2</accession>
<evidence type="ECO:0000256" key="6">
    <source>
        <dbReference type="SAM" id="MobiDB-lite"/>
    </source>
</evidence>
<protein>
    <submittedName>
        <fullName evidence="8">Cutinase transcription factor 1 alpha</fullName>
    </submittedName>
</protein>
<keyword evidence="5" id="KW-0539">Nucleus</keyword>
<evidence type="ECO:0000259" key="7">
    <source>
        <dbReference type="SMART" id="SM00906"/>
    </source>
</evidence>
<evidence type="ECO:0000256" key="5">
    <source>
        <dbReference type="ARBA" id="ARBA00023242"/>
    </source>
</evidence>
<dbReference type="GO" id="GO:0003677">
    <property type="term" value="F:DNA binding"/>
    <property type="evidence" value="ECO:0007669"/>
    <property type="project" value="UniProtKB-KW"/>
</dbReference>
<keyword evidence="1" id="KW-0862">Zinc</keyword>
<feature type="region of interest" description="Disordered" evidence="6">
    <location>
        <begin position="12"/>
        <end position="95"/>
    </location>
</feature>
<dbReference type="InterPro" id="IPR007219">
    <property type="entry name" value="XnlR_reg_dom"/>
</dbReference>
<keyword evidence="3" id="KW-0238">DNA-binding</keyword>
<dbReference type="GO" id="GO:0008270">
    <property type="term" value="F:zinc ion binding"/>
    <property type="evidence" value="ECO:0007669"/>
    <property type="project" value="InterPro"/>
</dbReference>
<dbReference type="InterPro" id="IPR052073">
    <property type="entry name" value="Amide_Lactam_Regulators"/>
</dbReference>
<dbReference type="Proteomes" id="UP000076449">
    <property type="component" value="Chromosome III"/>
</dbReference>
<feature type="compositionally biased region" description="Polar residues" evidence="6">
    <location>
        <begin position="12"/>
        <end position="36"/>
    </location>
</feature>
<name>A0A167QCR2_PENCH</name>
<evidence type="ECO:0000256" key="2">
    <source>
        <dbReference type="ARBA" id="ARBA00023015"/>
    </source>
</evidence>
<proteinExistence type="predicted"/>
<feature type="domain" description="Xylanolytic transcriptional activator regulatory" evidence="7">
    <location>
        <begin position="273"/>
        <end position="342"/>
    </location>
</feature>
<feature type="compositionally biased region" description="Basic and acidic residues" evidence="6">
    <location>
        <begin position="86"/>
        <end position="95"/>
    </location>
</feature>
<organism evidence="8">
    <name type="scientific">Penicillium chrysogenum</name>
    <name type="common">Penicillium notatum</name>
    <dbReference type="NCBI Taxonomy" id="5076"/>
    <lineage>
        <taxon>Eukaryota</taxon>
        <taxon>Fungi</taxon>
        <taxon>Dikarya</taxon>
        <taxon>Ascomycota</taxon>
        <taxon>Pezizomycotina</taxon>
        <taxon>Eurotiomycetes</taxon>
        <taxon>Eurotiomycetidae</taxon>
        <taxon>Eurotiales</taxon>
        <taxon>Aspergillaceae</taxon>
        <taxon>Penicillium</taxon>
        <taxon>Penicillium chrysogenum species complex</taxon>
    </lineage>
</organism>
<dbReference type="AlphaFoldDB" id="A0A167QCR2"/>
<evidence type="ECO:0000256" key="1">
    <source>
        <dbReference type="ARBA" id="ARBA00022833"/>
    </source>
</evidence>
<evidence type="ECO:0000313" key="8">
    <source>
        <dbReference type="EMBL" id="KZN84605.1"/>
    </source>
</evidence>
<dbReference type="CDD" id="cd12148">
    <property type="entry name" value="fungal_TF_MHR"/>
    <property type="match status" value="1"/>
</dbReference>
<dbReference type="GO" id="GO:0006351">
    <property type="term" value="P:DNA-templated transcription"/>
    <property type="evidence" value="ECO:0007669"/>
    <property type="project" value="InterPro"/>
</dbReference>
<sequence length="639" mass="71600">MQLTFLKRCYHSTSQEQLADPTSSPDISSLTSRQSPASRVSRRDSAVRNRSASPRDERSSASSLQNPVEEQAGPFVSPDAGTAAEVHQDQESRRFACDSNPIATLIEQNESRLLKGRSQKGDVGAWLSVEESSIDSGDTPSSSSQPALETHVHTDWLPPKDCQEALIDIYFRRIHPLLPLLNEDDVRTQHRAGSLPPQLVQVICLVAAKDRGAVPFLYLGPDSNILPLERFSNIIYTDVMQKISRRAEKKTLAIQILALLSLHEWGSSGSEDCSLNLAQAIHHAHTVGLHLLRPDEHTDPSCKSLFWCLWSLDRWNAAMNGRPLMIHDGDRNHVVDDVASAFQSPFRVWLRIAEKLGEVIHFYRPIMKGMDQAELDLPTFEDLVDHCEAWDMSRRLLESLEFVYHSVIILSTHSHGLQGRSRPRESKIRQGHSILTIASLSCNHNIRNFLPFPMIGYTISLAFTVTYKQLRESKLPSSRHTAISQLRLLHQCLKEMGTTWWSAAVMARLGQRVLNNIQPTIDQECSTGPETNITRLNSHHESTDISSRPLLSTDDMAHVGRRIDAGSESTHPLSGHRLGSDKPSNFEVDGTPFLTPTEIEDFDTFFGNFLDVGFPNCANDQLLLELDMPDFEFVPHGLA</sequence>
<dbReference type="PANTHER" id="PTHR47171">
    <property type="entry name" value="FARA-RELATED"/>
    <property type="match status" value="1"/>
</dbReference>
<keyword evidence="4" id="KW-0804">Transcription</keyword>